<reference evidence="2 3" key="1">
    <citation type="journal article" date="2021" name="Elife">
        <title>Chloroplast acquisition without the gene transfer in kleptoplastic sea slugs, Plakobranchus ocellatus.</title>
        <authorList>
            <person name="Maeda T."/>
            <person name="Takahashi S."/>
            <person name="Yoshida T."/>
            <person name="Shimamura S."/>
            <person name="Takaki Y."/>
            <person name="Nagai Y."/>
            <person name="Toyoda A."/>
            <person name="Suzuki Y."/>
            <person name="Arimoto A."/>
            <person name="Ishii H."/>
            <person name="Satoh N."/>
            <person name="Nishiyama T."/>
            <person name="Hasebe M."/>
            <person name="Maruyama T."/>
            <person name="Minagawa J."/>
            <person name="Obokata J."/>
            <person name="Shigenobu S."/>
        </authorList>
    </citation>
    <scope>NUCLEOTIDE SEQUENCE [LARGE SCALE GENOMIC DNA]</scope>
</reference>
<feature type="region of interest" description="Disordered" evidence="1">
    <location>
        <begin position="331"/>
        <end position="361"/>
    </location>
</feature>
<feature type="region of interest" description="Disordered" evidence="1">
    <location>
        <begin position="445"/>
        <end position="497"/>
    </location>
</feature>
<feature type="compositionally biased region" description="Low complexity" evidence="1">
    <location>
        <begin position="865"/>
        <end position="895"/>
    </location>
</feature>
<feature type="region of interest" description="Disordered" evidence="1">
    <location>
        <begin position="385"/>
        <end position="433"/>
    </location>
</feature>
<feature type="region of interest" description="Disordered" evidence="1">
    <location>
        <begin position="784"/>
        <end position="849"/>
    </location>
</feature>
<feature type="compositionally biased region" description="Polar residues" evidence="1">
    <location>
        <begin position="483"/>
        <end position="492"/>
    </location>
</feature>
<evidence type="ECO:0000313" key="2">
    <source>
        <dbReference type="EMBL" id="GFO02008.1"/>
    </source>
</evidence>
<proteinExistence type="predicted"/>
<keyword evidence="3" id="KW-1185">Reference proteome</keyword>
<feature type="region of interest" description="Disordered" evidence="1">
    <location>
        <begin position="108"/>
        <end position="132"/>
    </location>
</feature>
<dbReference type="Proteomes" id="UP000735302">
    <property type="component" value="Unassembled WGS sequence"/>
</dbReference>
<name>A0AAV4A5V1_9GAST</name>
<feature type="region of interest" description="Disordered" evidence="1">
    <location>
        <begin position="217"/>
        <end position="285"/>
    </location>
</feature>
<feature type="compositionally biased region" description="Basic and acidic residues" evidence="1">
    <location>
        <begin position="257"/>
        <end position="282"/>
    </location>
</feature>
<feature type="compositionally biased region" description="Polar residues" evidence="1">
    <location>
        <begin position="222"/>
        <end position="238"/>
    </location>
</feature>
<dbReference type="EMBL" id="BLXT01003557">
    <property type="protein sequence ID" value="GFO02008.1"/>
    <property type="molecule type" value="Genomic_DNA"/>
</dbReference>
<feature type="compositionally biased region" description="Low complexity" evidence="1">
    <location>
        <begin position="835"/>
        <end position="847"/>
    </location>
</feature>
<comment type="caution">
    <text evidence="2">The sequence shown here is derived from an EMBL/GenBank/DDBJ whole genome shotgun (WGS) entry which is preliminary data.</text>
</comment>
<dbReference type="AlphaFoldDB" id="A0AAV4A5V1"/>
<feature type="region of interest" description="Disordered" evidence="1">
    <location>
        <begin position="862"/>
        <end position="957"/>
    </location>
</feature>
<protein>
    <submittedName>
        <fullName evidence="2">Uncharacterized protein</fullName>
    </submittedName>
</protein>
<feature type="compositionally biased region" description="Polar residues" evidence="1">
    <location>
        <begin position="919"/>
        <end position="936"/>
    </location>
</feature>
<gene>
    <name evidence="2" type="ORF">PoB_002851300</name>
</gene>
<accession>A0AAV4A5V1</accession>
<sequence length="973" mass="106265">MRVLRPHSVSVTRRPPERAYLWSPAVFTRLPDSGLDFCVGGTGLHGSVDKIKDDCQDGAKEKGKDFATGKKKNASHRTKASEHVGLLGVSRDRIGFVKDGGVENGARGVGLGTSATGRRKVPPAGGDGSVRRPVTAVTKSRGMLSGGDGGAGRESSTLFDTNDCDDIENHTETVTPAVTDSAQIPDGNSVIYSIHKRGSSDGQQTHSRCYRHKDLEAHQRRSSNYSEPNHTQESQLETSARKDAGIRFLENLDECDSEKGKEEKHSEKSHKNSFKLRQEPSRSHSYLGFSSRDTFIPRDSARDSFSFHFTRHGGDSQLYSARSTASIAHRKTYNPQPSGGSAFKSKERPQTARVSPSHKTAAHAAFQYRRKNGARRQVITRYNSSTDVSFQHHLQRQKQNRHQPPSLTSNVKRHDRSGSPASSSGSCERKTAPTPNLYRQIALARPESSSLTSAQRPQSETRQSFGVQQHGETSAERREALSVQRSQSSLSFLGTGRSPAGNFMTRFELSTNENLDNLKQSFKSTNITGAKTETGFFYSENHTRKNNIASPATITTRTPSSARISVDTRRHSESSKILDLVGRQPGFLSTLALLPSTLTTEDHRENDLETDTTDFKINNESEKLDTANVLNPTTSKKSLDVSDNLLSKNNSGSSINQASIDINVTNVNLTPSPQKVNRDLHKVNRDVISSPSAAEIKRKTFQETNPLTDVYEDVINGNAQDPKINQKLSTTSPGIDITETRLQKFNTDRHQRSTFGVVTFNLPDDEKRSIDTQDSQEQLEQEFEDSQERTAAVAEDHDEMSAPELPPIAVSGSQAIKAGNSPIGKTPRGDKRRTSNNSNHSSGSRNSIHQMSTAVNNKSFYNRKASNSSNNASTAGGAGNNSNNNNASTTNTSTGKRMKKKRLNIPRNHSDSSLKGLLAQQTASFTGSSGSSNFLGASNAEGRDGSVEGNIAGRNALPSSINVTKKSYIHTVK</sequence>
<feature type="compositionally biased region" description="Polar residues" evidence="1">
    <location>
        <begin position="447"/>
        <end position="472"/>
    </location>
</feature>
<evidence type="ECO:0000256" key="1">
    <source>
        <dbReference type="SAM" id="MobiDB-lite"/>
    </source>
</evidence>
<evidence type="ECO:0000313" key="3">
    <source>
        <dbReference type="Proteomes" id="UP000735302"/>
    </source>
</evidence>
<organism evidence="2 3">
    <name type="scientific">Plakobranchus ocellatus</name>
    <dbReference type="NCBI Taxonomy" id="259542"/>
    <lineage>
        <taxon>Eukaryota</taxon>
        <taxon>Metazoa</taxon>
        <taxon>Spiralia</taxon>
        <taxon>Lophotrochozoa</taxon>
        <taxon>Mollusca</taxon>
        <taxon>Gastropoda</taxon>
        <taxon>Heterobranchia</taxon>
        <taxon>Euthyneura</taxon>
        <taxon>Panpulmonata</taxon>
        <taxon>Sacoglossa</taxon>
        <taxon>Placobranchoidea</taxon>
        <taxon>Plakobranchidae</taxon>
        <taxon>Plakobranchus</taxon>
    </lineage>
</organism>